<comment type="function">
    <text evidence="1">Acyltransferase required for the direct transfer of medium- to long-chain fatty acyl moieties from a carrier protein (MbtL) on to the epsilon-amino group of lysine residue in the mycobactin core.</text>
</comment>
<evidence type="ECO:0000256" key="1">
    <source>
        <dbReference type="ARBA" id="ARBA00003818"/>
    </source>
</evidence>
<evidence type="ECO:0000259" key="5">
    <source>
        <dbReference type="SMART" id="SM01006"/>
    </source>
</evidence>
<feature type="domain" description="Acyltransferase MbtK/IucB-like conserved" evidence="5">
    <location>
        <begin position="19"/>
        <end position="66"/>
    </location>
</feature>
<comment type="pathway">
    <text evidence="2">Siderophore biosynthesis; mycobactin biosynthesis.</text>
</comment>
<sequence length="192" mass="21333">MSEPVFTRTDPRLGTFTLRPVDPDSDAELLHGWLTHPKSVFWLMGEATLAEVRREFRDIDADPYRAAYLGLHEGRPAFLMERYDPAHRELNGAYEHQPGDVGMHFLVAPADTPIRGFTLAVLVTVMESLFASESTQRVVVEPDVGNRAVHALNSAVGFEVARTIALPGKDAYLSTCTREQYRAARGHQGATQ</sequence>
<dbReference type="Gene3D" id="3.40.630.30">
    <property type="match status" value="1"/>
</dbReference>
<keyword evidence="7" id="KW-1185">Reference proteome</keyword>
<dbReference type="OrthoDB" id="5177616at2"/>
<dbReference type="InterPro" id="IPR016181">
    <property type="entry name" value="Acyl_CoA_acyltransferase"/>
</dbReference>
<proteinExistence type="predicted"/>
<accession>A0A3N0EGG8</accession>
<evidence type="ECO:0000256" key="3">
    <source>
        <dbReference type="ARBA" id="ARBA00020586"/>
    </source>
</evidence>
<dbReference type="UniPathway" id="UPA00011"/>
<name>A0A3N0EGG8_9ACTN</name>
<evidence type="ECO:0000256" key="4">
    <source>
        <dbReference type="ARBA" id="ARBA00031122"/>
    </source>
</evidence>
<evidence type="ECO:0000313" key="7">
    <source>
        <dbReference type="Proteomes" id="UP000269198"/>
    </source>
</evidence>
<reference evidence="6 7" key="1">
    <citation type="submission" date="2018-11" db="EMBL/GenBank/DDBJ databases">
        <title>The genome draft of YIM 96095.</title>
        <authorList>
            <person name="Tang S.-K."/>
            <person name="Chunyu W.-X."/>
            <person name="Feng Y.-Z."/>
        </authorList>
    </citation>
    <scope>NUCLEOTIDE SEQUENCE [LARGE SCALE GENOMIC DNA]</scope>
    <source>
        <strain evidence="6 7">YIM 96095</strain>
    </source>
</reference>
<dbReference type="SMART" id="SM01006">
    <property type="entry name" value="AlcB"/>
    <property type="match status" value="1"/>
</dbReference>
<protein>
    <recommendedName>
        <fullName evidence="3">Lysine N-acyltransferase MbtK</fullName>
    </recommendedName>
    <alternativeName>
        <fullName evidence="4">Mycobactin synthase protein K</fullName>
    </alternativeName>
</protein>
<dbReference type="AlphaFoldDB" id="A0A3N0EGG8"/>
<dbReference type="EMBL" id="RJMB01000002">
    <property type="protein sequence ID" value="RNL86965.1"/>
    <property type="molecule type" value="Genomic_DNA"/>
</dbReference>
<dbReference type="GO" id="GO:0016410">
    <property type="term" value="F:N-acyltransferase activity"/>
    <property type="evidence" value="ECO:0007669"/>
    <property type="project" value="TreeGrafter"/>
</dbReference>
<dbReference type="SUPFAM" id="SSF55729">
    <property type="entry name" value="Acyl-CoA N-acyltransferases (Nat)"/>
    <property type="match status" value="1"/>
</dbReference>
<dbReference type="GO" id="GO:0019290">
    <property type="term" value="P:siderophore biosynthetic process"/>
    <property type="evidence" value="ECO:0007669"/>
    <property type="project" value="InterPro"/>
</dbReference>
<dbReference type="RefSeq" id="WP_123199793.1">
    <property type="nucleotide sequence ID" value="NZ_RJMB01000002.1"/>
</dbReference>
<dbReference type="PANTHER" id="PTHR31438:SF1">
    <property type="entry name" value="LYSINE N-ACYLTRANSFERASE C17G9.06C-RELATED"/>
    <property type="match status" value="1"/>
</dbReference>
<keyword evidence="6" id="KW-0808">Transferase</keyword>
<dbReference type="Pfam" id="PF13523">
    <property type="entry name" value="Acetyltransf_8"/>
    <property type="match status" value="1"/>
</dbReference>
<gene>
    <name evidence="6" type="ORF">EFW17_03640</name>
</gene>
<evidence type="ECO:0000313" key="6">
    <source>
        <dbReference type="EMBL" id="RNL86965.1"/>
    </source>
</evidence>
<dbReference type="InterPro" id="IPR019432">
    <property type="entry name" value="Acyltransferase_MbtK/IucB-like"/>
</dbReference>
<organism evidence="6 7">
    <name type="scientific">Halostreptopolyspora alba</name>
    <dbReference type="NCBI Taxonomy" id="2487137"/>
    <lineage>
        <taxon>Bacteria</taxon>
        <taxon>Bacillati</taxon>
        <taxon>Actinomycetota</taxon>
        <taxon>Actinomycetes</taxon>
        <taxon>Streptosporangiales</taxon>
        <taxon>Nocardiopsidaceae</taxon>
        <taxon>Halostreptopolyspora</taxon>
    </lineage>
</organism>
<dbReference type="Proteomes" id="UP000269198">
    <property type="component" value="Unassembled WGS sequence"/>
</dbReference>
<dbReference type="PANTHER" id="PTHR31438">
    <property type="entry name" value="LYSINE N-ACYLTRANSFERASE C17G9.06C-RELATED"/>
    <property type="match status" value="1"/>
</dbReference>
<comment type="caution">
    <text evidence="6">The sequence shown here is derived from an EMBL/GenBank/DDBJ whole genome shotgun (WGS) entry which is preliminary data.</text>
</comment>
<evidence type="ECO:0000256" key="2">
    <source>
        <dbReference type="ARBA" id="ARBA00005102"/>
    </source>
</evidence>